<proteinExistence type="predicted"/>
<accession>A0A4Y2UZE8</accession>
<dbReference type="EMBL" id="BGPR01041361">
    <property type="protein sequence ID" value="GBO17621.1"/>
    <property type="molecule type" value="Genomic_DNA"/>
</dbReference>
<organism evidence="1 2">
    <name type="scientific">Araneus ventricosus</name>
    <name type="common">Orbweaver spider</name>
    <name type="synonym">Epeira ventricosa</name>
    <dbReference type="NCBI Taxonomy" id="182803"/>
    <lineage>
        <taxon>Eukaryota</taxon>
        <taxon>Metazoa</taxon>
        <taxon>Ecdysozoa</taxon>
        <taxon>Arthropoda</taxon>
        <taxon>Chelicerata</taxon>
        <taxon>Arachnida</taxon>
        <taxon>Araneae</taxon>
        <taxon>Araneomorphae</taxon>
        <taxon>Entelegynae</taxon>
        <taxon>Araneoidea</taxon>
        <taxon>Araneidae</taxon>
        <taxon>Araneus</taxon>
    </lineage>
</organism>
<gene>
    <name evidence="1" type="ORF">AVEN_205614_1</name>
</gene>
<protein>
    <submittedName>
        <fullName evidence="1">Uncharacterized protein</fullName>
    </submittedName>
</protein>
<reference evidence="1 2" key="1">
    <citation type="journal article" date="2019" name="Sci. Rep.">
        <title>Orb-weaving spider Araneus ventricosus genome elucidates the spidroin gene catalogue.</title>
        <authorList>
            <person name="Kono N."/>
            <person name="Nakamura H."/>
            <person name="Ohtoshi R."/>
            <person name="Moran D.A.P."/>
            <person name="Shinohara A."/>
            <person name="Yoshida Y."/>
            <person name="Fujiwara M."/>
            <person name="Mori M."/>
            <person name="Tomita M."/>
            <person name="Arakawa K."/>
        </authorList>
    </citation>
    <scope>NUCLEOTIDE SEQUENCE [LARGE SCALE GENOMIC DNA]</scope>
</reference>
<dbReference type="Proteomes" id="UP000499080">
    <property type="component" value="Unassembled WGS sequence"/>
</dbReference>
<comment type="caution">
    <text evidence="1">The sequence shown here is derived from an EMBL/GenBank/DDBJ whole genome shotgun (WGS) entry which is preliminary data.</text>
</comment>
<dbReference type="AlphaFoldDB" id="A0A4Y2UZE8"/>
<evidence type="ECO:0000313" key="1">
    <source>
        <dbReference type="EMBL" id="GBO17621.1"/>
    </source>
</evidence>
<keyword evidence="2" id="KW-1185">Reference proteome</keyword>
<name>A0A4Y2UZE8_ARAVE</name>
<sequence>MTGRTLVKLGIVAVSARNGVYYAGPQFQMSVRMAERSKAPDSRVAFLCRRVECSGPRMWAMCPSKVENHHAEIKYLATNVSILKELATQADPGTHNSKSPIPERLRGHGGLDVRCRLRTRMVPDSKQPEKAWRGGCQLR</sequence>
<evidence type="ECO:0000313" key="2">
    <source>
        <dbReference type="Proteomes" id="UP000499080"/>
    </source>
</evidence>